<dbReference type="Gramene" id="Pp3c1_20290V3.3">
    <property type="protein sequence ID" value="Pp3c1_20290V3.3"/>
    <property type="gene ID" value="Pp3c1_20290"/>
</dbReference>
<sequence length="483" mass="50738">MDTTAAAELGMGEPVVGMDGAGFWDAGAPGLDQWGDNEDDESVENDLSWDRAGPHGSAAVAQEYQQASHSGFGRGRAISGAEPTQKVLRTMPDGNRGPNHHNHSGNHQGFGGHGGGIQSGRGGSAAGGAGLADFGAVGSSSAGAGAVGRGRGMGSIFYKTKLCSRFRSGNCPYSTNCNFAHGMEELRKPPPGWEEFVASQEFPPPPPSQPGGQGGSGSAAGSTDSQVRFHKTRPCKKYFGEGNCPYGEKCNFLHDEHSVPRAVREARDAAVAAASGAVVAASPKVEMQLAPTTNGNTKEGEGGSSTPAELQRYGGGLPDSSAPALSDSKSGGTPSQDTVAVSSYQRHQGGASSARSGSKGKSNWRGPNEISTIYGDWWIEDDDWQRGATTTIHEAAEPESDVRGEVQRRTTFSVPSASTPKTVPFFRRSTGLEPSRQQNFTPINRCAIVAQMDGEVNQQSFQYEGVKEDVYGSVLQPEQGWRR</sequence>
<feature type="compositionally biased region" description="Polar residues" evidence="7">
    <location>
        <begin position="327"/>
        <end position="346"/>
    </location>
</feature>
<dbReference type="GO" id="GO:0003677">
    <property type="term" value="F:DNA binding"/>
    <property type="evidence" value="ECO:0007669"/>
    <property type="project" value="UniProtKB-KW"/>
</dbReference>
<evidence type="ECO:0000256" key="1">
    <source>
        <dbReference type="ARBA" id="ARBA00022723"/>
    </source>
</evidence>
<dbReference type="FunFam" id="4.10.1000.10:FF:000045">
    <property type="entry name" value="Zinc finger, CCCH-type"/>
    <property type="match status" value="1"/>
</dbReference>
<feature type="compositionally biased region" description="Polar residues" evidence="7">
    <location>
        <begin position="409"/>
        <end position="421"/>
    </location>
</feature>
<dbReference type="GO" id="GO:0008270">
    <property type="term" value="F:zinc ion binding"/>
    <property type="evidence" value="ECO:0007669"/>
    <property type="project" value="UniProtKB-KW"/>
</dbReference>
<protein>
    <recommendedName>
        <fullName evidence="8">C3H1-type domain-containing protein</fullName>
    </recommendedName>
</protein>
<accession>A0A7I4BQI2</accession>
<gene>
    <name evidence="9" type="primary">LOC112282182</name>
</gene>
<dbReference type="Gene3D" id="4.10.1000.10">
    <property type="entry name" value="Zinc finger, CCCH-type"/>
    <property type="match status" value="2"/>
</dbReference>
<dbReference type="InterPro" id="IPR041367">
    <property type="entry name" value="Znf-CCCH_4"/>
</dbReference>
<name>A0A7I4BQI2_PHYPA</name>
<dbReference type="InterPro" id="IPR000571">
    <property type="entry name" value="Znf_CCCH"/>
</dbReference>
<dbReference type="Pfam" id="PF00642">
    <property type="entry name" value="zf-CCCH"/>
    <property type="match status" value="1"/>
</dbReference>
<evidence type="ECO:0000256" key="4">
    <source>
        <dbReference type="ARBA" id="ARBA00022833"/>
    </source>
</evidence>
<evidence type="ECO:0000256" key="5">
    <source>
        <dbReference type="ARBA" id="ARBA00023125"/>
    </source>
</evidence>
<proteinExistence type="predicted"/>
<dbReference type="PANTHER" id="PTHR12547:SF156">
    <property type="entry name" value="ZINC FINGER CCCH DOMAIN-CONTAINING PROTEIN 12"/>
    <property type="match status" value="1"/>
</dbReference>
<feature type="region of interest" description="Disordered" evidence="7">
    <location>
        <begin position="190"/>
        <end position="227"/>
    </location>
</feature>
<organism evidence="9 10">
    <name type="scientific">Physcomitrium patens</name>
    <name type="common">Spreading-leaved earth moss</name>
    <name type="synonym">Physcomitrella patens</name>
    <dbReference type="NCBI Taxonomy" id="3218"/>
    <lineage>
        <taxon>Eukaryota</taxon>
        <taxon>Viridiplantae</taxon>
        <taxon>Streptophyta</taxon>
        <taxon>Embryophyta</taxon>
        <taxon>Bryophyta</taxon>
        <taxon>Bryophytina</taxon>
        <taxon>Bryopsida</taxon>
        <taxon>Funariidae</taxon>
        <taxon>Funariales</taxon>
        <taxon>Funariaceae</taxon>
        <taxon>Physcomitrium</taxon>
    </lineage>
</organism>
<dbReference type="SUPFAM" id="SSF90229">
    <property type="entry name" value="CCCH zinc finger"/>
    <property type="match status" value="2"/>
</dbReference>
<reference evidence="9" key="3">
    <citation type="submission" date="2020-12" db="UniProtKB">
        <authorList>
            <consortium name="EnsemblPlants"/>
        </authorList>
    </citation>
    <scope>IDENTIFICATION</scope>
</reference>
<feature type="zinc finger region" description="C3H1-type" evidence="6">
    <location>
        <begin position="157"/>
        <end position="184"/>
    </location>
</feature>
<evidence type="ECO:0000313" key="9">
    <source>
        <dbReference type="EnsemblPlants" id="Pp3c1_20290V3.3"/>
    </source>
</evidence>
<evidence type="ECO:0000256" key="7">
    <source>
        <dbReference type="SAM" id="MobiDB-lite"/>
    </source>
</evidence>
<dbReference type="Proteomes" id="UP000006727">
    <property type="component" value="Chromosome 1"/>
</dbReference>
<evidence type="ECO:0000256" key="6">
    <source>
        <dbReference type="PROSITE-ProRule" id="PRU00723"/>
    </source>
</evidence>
<dbReference type="GeneID" id="112282182"/>
<dbReference type="PROSITE" id="PS50103">
    <property type="entry name" value="ZF_C3H1"/>
    <property type="match status" value="2"/>
</dbReference>
<dbReference type="InterPro" id="IPR036855">
    <property type="entry name" value="Znf_CCCH_sf"/>
</dbReference>
<evidence type="ECO:0000259" key="8">
    <source>
        <dbReference type="PROSITE" id="PS50103"/>
    </source>
</evidence>
<feature type="compositionally biased region" description="Basic and acidic residues" evidence="7">
    <location>
        <begin position="394"/>
        <end position="408"/>
    </location>
</feature>
<dbReference type="EnsemblPlants" id="Pp3c1_20290V3.3">
    <property type="protein sequence ID" value="Pp3c1_20290V3.3"/>
    <property type="gene ID" value="Pp3c1_20290"/>
</dbReference>
<dbReference type="SMART" id="SM00356">
    <property type="entry name" value="ZnF_C3H1"/>
    <property type="match status" value="2"/>
</dbReference>
<dbReference type="AlphaFoldDB" id="A0A7I4BQI2"/>
<feature type="domain" description="C3H1-type" evidence="8">
    <location>
        <begin position="229"/>
        <end position="257"/>
    </location>
</feature>
<dbReference type="Pfam" id="PF18044">
    <property type="entry name" value="zf-CCCH_4"/>
    <property type="match status" value="1"/>
</dbReference>
<dbReference type="InterPro" id="IPR045877">
    <property type="entry name" value="ZFP36-like"/>
</dbReference>
<keyword evidence="1 6" id="KW-0479">Metal-binding</keyword>
<feature type="zinc finger region" description="C3H1-type" evidence="6">
    <location>
        <begin position="229"/>
        <end position="257"/>
    </location>
</feature>
<feature type="compositionally biased region" description="Gly residues" evidence="7">
    <location>
        <begin position="108"/>
        <end position="126"/>
    </location>
</feature>
<feature type="region of interest" description="Disordered" evidence="7">
    <location>
        <begin position="92"/>
        <end position="126"/>
    </location>
</feature>
<dbReference type="GO" id="GO:0003729">
    <property type="term" value="F:mRNA binding"/>
    <property type="evidence" value="ECO:0007669"/>
    <property type="project" value="InterPro"/>
</dbReference>
<reference evidence="9 10" key="1">
    <citation type="journal article" date="2008" name="Science">
        <title>The Physcomitrella genome reveals evolutionary insights into the conquest of land by plants.</title>
        <authorList>
            <person name="Rensing S."/>
            <person name="Lang D."/>
            <person name="Zimmer A."/>
            <person name="Terry A."/>
            <person name="Salamov A."/>
            <person name="Shapiro H."/>
            <person name="Nishiyama T."/>
            <person name="Perroud P.-F."/>
            <person name="Lindquist E."/>
            <person name="Kamisugi Y."/>
            <person name="Tanahashi T."/>
            <person name="Sakakibara K."/>
            <person name="Fujita T."/>
            <person name="Oishi K."/>
            <person name="Shin-I T."/>
            <person name="Kuroki Y."/>
            <person name="Toyoda A."/>
            <person name="Suzuki Y."/>
            <person name="Hashimoto A."/>
            <person name="Yamaguchi K."/>
            <person name="Sugano A."/>
            <person name="Kohara Y."/>
            <person name="Fujiyama A."/>
            <person name="Anterola A."/>
            <person name="Aoki S."/>
            <person name="Ashton N."/>
            <person name="Barbazuk W.B."/>
            <person name="Barker E."/>
            <person name="Bennetzen J."/>
            <person name="Bezanilla M."/>
            <person name="Blankenship R."/>
            <person name="Cho S.H."/>
            <person name="Dutcher S."/>
            <person name="Estelle M."/>
            <person name="Fawcett J.A."/>
            <person name="Gundlach H."/>
            <person name="Hanada K."/>
            <person name="Heyl A."/>
            <person name="Hicks K.A."/>
            <person name="Hugh J."/>
            <person name="Lohr M."/>
            <person name="Mayer K."/>
            <person name="Melkozernov A."/>
            <person name="Murata T."/>
            <person name="Nelson D."/>
            <person name="Pils B."/>
            <person name="Prigge M."/>
            <person name="Reiss B."/>
            <person name="Renner T."/>
            <person name="Rombauts S."/>
            <person name="Rushton P."/>
            <person name="Sanderfoot A."/>
            <person name="Schween G."/>
            <person name="Shiu S.-H."/>
            <person name="Stueber K."/>
            <person name="Theodoulou F.L."/>
            <person name="Tu H."/>
            <person name="Van de Peer Y."/>
            <person name="Verrier P.J."/>
            <person name="Waters E."/>
            <person name="Wood A."/>
            <person name="Yang L."/>
            <person name="Cove D."/>
            <person name="Cuming A."/>
            <person name="Hasebe M."/>
            <person name="Lucas S."/>
            <person name="Mishler D.B."/>
            <person name="Reski R."/>
            <person name="Grigoriev I."/>
            <person name="Quatrano R.S."/>
            <person name="Boore J.L."/>
        </authorList>
    </citation>
    <scope>NUCLEOTIDE SEQUENCE [LARGE SCALE GENOMIC DNA]</scope>
    <source>
        <strain evidence="9 10">cv. Gransden 2004</strain>
    </source>
</reference>
<dbReference type="RefSeq" id="XP_024375311.1">
    <property type="nucleotide sequence ID" value="XM_024519543.2"/>
</dbReference>
<dbReference type="EMBL" id="ABEU02000001">
    <property type="status" value="NOT_ANNOTATED_CDS"/>
    <property type="molecule type" value="Genomic_DNA"/>
</dbReference>
<dbReference type="FunFam" id="4.10.1000.10:FF:000016">
    <property type="entry name" value="Zinc finger CCCH domain-containing protein"/>
    <property type="match status" value="1"/>
</dbReference>
<dbReference type="PANTHER" id="PTHR12547">
    <property type="entry name" value="CCCH ZINC FINGER/TIS11-RELATED"/>
    <property type="match status" value="1"/>
</dbReference>
<feature type="compositionally biased region" description="Low complexity" evidence="7">
    <location>
        <begin position="349"/>
        <end position="361"/>
    </location>
</feature>
<keyword evidence="2" id="KW-0677">Repeat</keyword>
<reference evidence="9 10" key="2">
    <citation type="journal article" date="2018" name="Plant J.">
        <title>The Physcomitrella patens chromosome-scale assembly reveals moss genome structure and evolution.</title>
        <authorList>
            <person name="Lang D."/>
            <person name="Ullrich K.K."/>
            <person name="Murat F."/>
            <person name="Fuchs J."/>
            <person name="Jenkins J."/>
            <person name="Haas F.B."/>
            <person name="Piednoel M."/>
            <person name="Gundlach H."/>
            <person name="Van Bel M."/>
            <person name="Meyberg R."/>
            <person name="Vives C."/>
            <person name="Morata J."/>
            <person name="Symeonidi A."/>
            <person name="Hiss M."/>
            <person name="Muchero W."/>
            <person name="Kamisugi Y."/>
            <person name="Saleh O."/>
            <person name="Blanc G."/>
            <person name="Decker E.L."/>
            <person name="van Gessel N."/>
            <person name="Grimwood J."/>
            <person name="Hayes R.D."/>
            <person name="Graham S.W."/>
            <person name="Gunter L.E."/>
            <person name="McDaniel S.F."/>
            <person name="Hoernstein S.N.W."/>
            <person name="Larsson A."/>
            <person name="Li F.W."/>
            <person name="Perroud P.F."/>
            <person name="Phillips J."/>
            <person name="Ranjan P."/>
            <person name="Rokshar D.S."/>
            <person name="Rothfels C.J."/>
            <person name="Schneider L."/>
            <person name="Shu S."/>
            <person name="Stevenson D.W."/>
            <person name="Thummler F."/>
            <person name="Tillich M."/>
            <person name="Villarreal Aguilar J.C."/>
            <person name="Widiez T."/>
            <person name="Wong G.K."/>
            <person name="Wymore A."/>
            <person name="Zhang Y."/>
            <person name="Zimmer A.D."/>
            <person name="Quatrano R.S."/>
            <person name="Mayer K.F.X."/>
            <person name="Goodstein D."/>
            <person name="Casacuberta J.M."/>
            <person name="Vandepoele K."/>
            <person name="Reski R."/>
            <person name="Cuming A.C."/>
            <person name="Tuskan G.A."/>
            <person name="Maumus F."/>
            <person name="Salse J."/>
            <person name="Schmutz J."/>
            <person name="Rensing S.A."/>
        </authorList>
    </citation>
    <scope>NUCLEOTIDE SEQUENCE [LARGE SCALE GENOMIC DNA]</scope>
    <source>
        <strain evidence="9 10">cv. Gransden 2004</strain>
    </source>
</reference>
<feature type="region of interest" description="Disordered" evidence="7">
    <location>
        <begin position="388"/>
        <end position="438"/>
    </location>
</feature>
<evidence type="ECO:0000256" key="2">
    <source>
        <dbReference type="ARBA" id="ARBA00022737"/>
    </source>
</evidence>
<keyword evidence="10" id="KW-1185">Reference proteome</keyword>
<keyword evidence="4 6" id="KW-0862">Zinc</keyword>
<keyword evidence="3 6" id="KW-0863">Zinc-finger</keyword>
<evidence type="ECO:0000313" key="10">
    <source>
        <dbReference type="Proteomes" id="UP000006727"/>
    </source>
</evidence>
<keyword evidence="5" id="KW-0238">DNA-binding</keyword>
<feature type="domain" description="C3H1-type" evidence="8">
    <location>
        <begin position="157"/>
        <end position="184"/>
    </location>
</feature>
<dbReference type="GO" id="GO:0006355">
    <property type="term" value="P:regulation of DNA-templated transcription"/>
    <property type="evidence" value="ECO:0007669"/>
    <property type="project" value="UniProtKB-ARBA"/>
</dbReference>
<feature type="region of interest" description="Disordered" evidence="7">
    <location>
        <begin position="285"/>
        <end position="368"/>
    </location>
</feature>
<evidence type="ECO:0000256" key="3">
    <source>
        <dbReference type="ARBA" id="ARBA00022771"/>
    </source>
</evidence>